<evidence type="ECO:0000256" key="3">
    <source>
        <dbReference type="ARBA" id="ARBA00016337"/>
    </source>
</evidence>
<comment type="cofactor">
    <cofactor evidence="1">
        <name>Mg(2+)</name>
        <dbReference type="ChEBI" id="CHEBI:18420"/>
    </cofactor>
</comment>
<reference evidence="13" key="1">
    <citation type="journal article" date="2019" name="Int. J. Syst. Evol. Microbiol.">
        <title>The Global Catalogue of Microorganisms (GCM) 10K type strain sequencing project: providing services to taxonomists for standard genome sequencing and annotation.</title>
        <authorList>
            <consortium name="The Broad Institute Genomics Platform"/>
            <consortium name="The Broad Institute Genome Sequencing Center for Infectious Disease"/>
            <person name="Wu L."/>
            <person name="Ma J."/>
        </authorList>
    </citation>
    <scope>NUCLEOTIDE SEQUENCE [LARGE SCALE GENOMIC DNA]</scope>
    <source>
        <strain evidence="13">JCM 18081</strain>
    </source>
</reference>
<dbReference type="GO" id="GO:0016740">
    <property type="term" value="F:transferase activity"/>
    <property type="evidence" value="ECO:0007669"/>
    <property type="project" value="UniProtKB-KW"/>
</dbReference>
<dbReference type="SUPFAM" id="SSF143631">
    <property type="entry name" value="ApbE-like"/>
    <property type="match status" value="1"/>
</dbReference>
<dbReference type="PANTHER" id="PTHR30040:SF2">
    <property type="entry name" value="FAD:PROTEIN FMN TRANSFERASE"/>
    <property type="match status" value="1"/>
</dbReference>
<keyword evidence="13" id="KW-1185">Reference proteome</keyword>
<dbReference type="InterPro" id="IPR024932">
    <property type="entry name" value="ApbE"/>
</dbReference>
<evidence type="ECO:0000256" key="5">
    <source>
        <dbReference type="ARBA" id="ARBA00022679"/>
    </source>
</evidence>
<evidence type="ECO:0000313" key="13">
    <source>
        <dbReference type="Proteomes" id="UP001501265"/>
    </source>
</evidence>
<evidence type="ECO:0000313" key="12">
    <source>
        <dbReference type="EMBL" id="GAA4798533.1"/>
    </source>
</evidence>
<dbReference type="PANTHER" id="PTHR30040">
    <property type="entry name" value="THIAMINE BIOSYNTHESIS LIPOPROTEIN APBE"/>
    <property type="match status" value="1"/>
</dbReference>
<keyword evidence="6" id="KW-0479">Metal-binding</keyword>
<proteinExistence type="predicted"/>
<evidence type="ECO:0000256" key="4">
    <source>
        <dbReference type="ARBA" id="ARBA00022630"/>
    </source>
</evidence>
<dbReference type="Proteomes" id="UP001501265">
    <property type="component" value="Unassembled WGS sequence"/>
</dbReference>
<evidence type="ECO:0000256" key="9">
    <source>
        <dbReference type="ARBA" id="ARBA00031306"/>
    </source>
</evidence>
<dbReference type="RefSeq" id="WP_345619857.1">
    <property type="nucleotide sequence ID" value="NZ_BAABIG010000024.1"/>
</dbReference>
<evidence type="ECO:0000256" key="8">
    <source>
        <dbReference type="ARBA" id="ARBA00022842"/>
    </source>
</evidence>
<keyword evidence="5 12" id="KW-0808">Transferase</keyword>
<evidence type="ECO:0000256" key="11">
    <source>
        <dbReference type="SAM" id="MobiDB-lite"/>
    </source>
</evidence>
<accession>A0ABP9BSD5</accession>
<keyword evidence="8" id="KW-0460">Magnesium</keyword>
<name>A0ABP9BSD5_9ACTN</name>
<dbReference type="EC" id="2.7.1.180" evidence="2"/>
<sequence length="317" mass="34477">MNDIRPGAAKAPEQAALKEQEPRADRFAFEAIGTNWRIDTDEPMGACLRARILDRVRRFDATYSRFRPDSLVSRIAASPAGGRFEFPTDAIELFTLYDRLYTATGGAVDPLVGRQLELLGYDSAYTLTPAPDDVRAAERARGRATWAADVVREGTTLVTQRPLVIDVGAVGKGYLVDLLSAIMREASHTRFVVDGSGDLFHAGERIFRVGLEHPFDPRRVIGVAHLRGQALCASGVARRAWGDGLHHVLDARTGVPVAGVVATWVVADETALADGLATALFFADASQLTETFEFAYVRMHADGRADRSSDFAGELFA</sequence>
<comment type="caution">
    <text evidence="12">The sequence shown here is derived from an EMBL/GenBank/DDBJ whole genome shotgun (WGS) entry which is preliminary data.</text>
</comment>
<keyword evidence="7" id="KW-0274">FAD</keyword>
<evidence type="ECO:0000256" key="1">
    <source>
        <dbReference type="ARBA" id="ARBA00001946"/>
    </source>
</evidence>
<evidence type="ECO:0000256" key="6">
    <source>
        <dbReference type="ARBA" id="ARBA00022723"/>
    </source>
</evidence>
<protein>
    <recommendedName>
        <fullName evidence="3">FAD:protein FMN transferase</fullName>
        <ecNumber evidence="2">2.7.1.180</ecNumber>
    </recommendedName>
    <alternativeName>
        <fullName evidence="9">Flavin transferase</fullName>
    </alternativeName>
</protein>
<dbReference type="Pfam" id="PF02424">
    <property type="entry name" value="ApbE"/>
    <property type="match status" value="1"/>
</dbReference>
<dbReference type="InterPro" id="IPR003374">
    <property type="entry name" value="ApbE-like_sf"/>
</dbReference>
<evidence type="ECO:0000256" key="7">
    <source>
        <dbReference type="ARBA" id="ARBA00022827"/>
    </source>
</evidence>
<gene>
    <name evidence="12" type="ORF">GCM10023220_27960</name>
</gene>
<dbReference type="Gene3D" id="3.10.520.10">
    <property type="entry name" value="ApbE-like domains"/>
    <property type="match status" value="1"/>
</dbReference>
<dbReference type="EMBL" id="BAABIG010000024">
    <property type="protein sequence ID" value="GAA4798533.1"/>
    <property type="molecule type" value="Genomic_DNA"/>
</dbReference>
<feature type="region of interest" description="Disordered" evidence="11">
    <location>
        <begin position="1"/>
        <end position="21"/>
    </location>
</feature>
<organism evidence="12 13">
    <name type="scientific">Streptomyces ziwulingensis</name>
    <dbReference type="NCBI Taxonomy" id="1045501"/>
    <lineage>
        <taxon>Bacteria</taxon>
        <taxon>Bacillati</taxon>
        <taxon>Actinomycetota</taxon>
        <taxon>Actinomycetes</taxon>
        <taxon>Kitasatosporales</taxon>
        <taxon>Streptomycetaceae</taxon>
        <taxon>Streptomyces</taxon>
    </lineage>
</organism>
<evidence type="ECO:0000256" key="2">
    <source>
        <dbReference type="ARBA" id="ARBA00011955"/>
    </source>
</evidence>
<keyword evidence="4" id="KW-0285">Flavoprotein</keyword>
<comment type="catalytic activity">
    <reaction evidence="10">
        <text>L-threonyl-[protein] + FAD = FMN-L-threonyl-[protein] + AMP + H(+)</text>
        <dbReference type="Rhea" id="RHEA:36847"/>
        <dbReference type="Rhea" id="RHEA-COMP:11060"/>
        <dbReference type="Rhea" id="RHEA-COMP:11061"/>
        <dbReference type="ChEBI" id="CHEBI:15378"/>
        <dbReference type="ChEBI" id="CHEBI:30013"/>
        <dbReference type="ChEBI" id="CHEBI:57692"/>
        <dbReference type="ChEBI" id="CHEBI:74257"/>
        <dbReference type="ChEBI" id="CHEBI:456215"/>
        <dbReference type="EC" id="2.7.1.180"/>
    </reaction>
</comment>
<evidence type="ECO:0000256" key="10">
    <source>
        <dbReference type="ARBA" id="ARBA00048540"/>
    </source>
</evidence>